<dbReference type="EMBL" id="CP070228">
    <property type="protein sequence ID" value="QRV02784.1"/>
    <property type="molecule type" value="Genomic_DNA"/>
</dbReference>
<organism evidence="2 3">
    <name type="scientific">Arcanobacterium phocisimile</name>
    <dbReference type="NCBI Taxonomy" id="1302235"/>
    <lineage>
        <taxon>Bacteria</taxon>
        <taxon>Bacillati</taxon>
        <taxon>Actinomycetota</taxon>
        <taxon>Actinomycetes</taxon>
        <taxon>Actinomycetales</taxon>
        <taxon>Actinomycetaceae</taxon>
        <taxon>Arcanobacterium</taxon>
    </lineage>
</organism>
<protein>
    <submittedName>
        <fullName evidence="2">RNA-binding S4 domain-containing protein</fullName>
    </submittedName>
</protein>
<evidence type="ECO:0000313" key="2">
    <source>
        <dbReference type="EMBL" id="QRV02784.1"/>
    </source>
</evidence>
<dbReference type="SUPFAM" id="SSF55174">
    <property type="entry name" value="Alpha-L RNA-binding motif"/>
    <property type="match status" value="1"/>
</dbReference>
<keyword evidence="1" id="KW-0694">RNA-binding</keyword>
<dbReference type="InterPro" id="IPR036986">
    <property type="entry name" value="S4_RNA-bd_sf"/>
</dbReference>
<name>A0ABX7IJS5_9ACTO</name>
<dbReference type="CDD" id="cd00165">
    <property type="entry name" value="S4"/>
    <property type="match status" value="1"/>
</dbReference>
<reference evidence="2 3" key="1">
    <citation type="submission" date="2021-02" db="EMBL/GenBank/DDBJ databases">
        <title>Complete Genome Sequence of Arcanobacterium phocisimile strain DSM 26142T from a harbour seal.</title>
        <authorList>
            <person name="Borowiak M."/>
            <person name="Alssahen M."/>
            <person name="Malorny B."/>
            <person name="Laemmler C."/>
            <person name="Siebert U."/>
            <person name="Ploetz M."/>
            <person name="Abdulmawjood A."/>
        </authorList>
    </citation>
    <scope>NUCLEOTIDE SEQUENCE [LARGE SCALE GENOMIC DNA]</scope>
    <source>
        <strain evidence="2 3">DSM 26142</strain>
    </source>
</reference>
<sequence>MVEEFPVRLPIQLGQFVKLAGLAETGGQAREIIIDELVYVNGELNTHRSSKLNDGDLVEVHYPDQKPLRARVVEA</sequence>
<dbReference type="Pfam" id="PF13275">
    <property type="entry name" value="S4_2"/>
    <property type="match status" value="1"/>
</dbReference>
<dbReference type="PROSITE" id="PS50889">
    <property type="entry name" value="S4"/>
    <property type="match status" value="1"/>
</dbReference>
<proteinExistence type="predicted"/>
<evidence type="ECO:0000256" key="1">
    <source>
        <dbReference type="PROSITE-ProRule" id="PRU00182"/>
    </source>
</evidence>
<keyword evidence="3" id="KW-1185">Reference proteome</keyword>
<dbReference type="RefSeq" id="WP_204425379.1">
    <property type="nucleotide sequence ID" value="NZ_CP070228.1"/>
</dbReference>
<dbReference type="Proteomes" id="UP000602653">
    <property type="component" value="Chromosome"/>
</dbReference>
<accession>A0ABX7IJS5</accession>
<dbReference type="Gene3D" id="3.10.290.10">
    <property type="entry name" value="RNA-binding S4 domain"/>
    <property type="match status" value="1"/>
</dbReference>
<gene>
    <name evidence="2" type="ORF">JTE88_03375</name>
</gene>
<evidence type="ECO:0000313" key="3">
    <source>
        <dbReference type="Proteomes" id="UP000602653"/>
    </source>
</evidence>